<dbReference type="SUPFAM" id="SSF56281">
    <property type="entry name" value="Metallo-hydrolase/oxidoreductase"/>
    <property type="match status" value="1"/>
</dbReference>
<gene>
    <name evidence="3" type="ORF">BCT23_17540</name>
</gene>
<evidence type="ECO:0000313" key="3">
    <source>
        <dbReference type="EMBL" id="PMN91314.1"/>
    </source>
</evidence>
<dbReference type="Proteomes" id="UP000235387">
    <property type="component" value="Unassembled WGS sequence"/>
</dbReference>
<dbReference type="Gene3D" id="3.60.15.10">
    <property type="entry name" value="Ribonuclease Z/Hydroxyacylglutathione hydrolase-like"/>
    <property type="match status" value="1"/>
</dbReference>
<dbReference type="PANTHER" id="PTHR42951">
    <property type="entry name" value="METALLO-BETA-LACTAMASE DOMAIN-CONTAINING"/>
    <property type="match status" value="1"/>
</dbReference>
<dbReference type="RefSeq" id="WP_102391068.1">
    <property type="nucleotide sequence ID" value="NZ_MDAL01000022.1"/>
</dbReference>
<dbReference type="InterPro" id="IPR050855">
    <property type="entry name" value="NDM-1-like"/>
</dbReference>
<evidence type="ECO:0000313" key="4">
    <source>
        <dbReference type="Proteomes" id="UP000235387"/>
    </source>
</evidence>
<feature type="domain" description="Metallo-beta-lactamase" evidence="2">
    <location>
        <begin position="88"/>
        <end position="265"/>
    </location>
</feature>
<name>A0A2N7L9V0_9GAMM</name>
<dbReference type="AlphaFoldDB" id="A0A2N7L9V0"/>
<organism evidence="3 4">
    <name type="scientific">Enterovibrio norvegicus</name>
    <dbReference type="NCBI Taxonomy" id="188144"/>
    <lineage>
        <taxon>Bacteria</taxon>
        <taxon>Pseudomonadati</taxon>
        <taxon>Pseudomonadota</taxon>
        <taxon>Gammaproteobacteria</taxon>
        <taxon>Vibrionales</taxon>
        <taxon>Vibrionaceae</taxon>
        <taxon>Enterovibrio</taxon>
    </lineage>
</organism>
<sequence>MKAFKVSLIAAGFATLFTTAVFAEETRPFTYLPDGGYPSTTDATFVAPSAKTALNVGDKIGNLTERNFNGDVVVQKLTDNAYWVQIGFYNTVFLVGNDGVLLMDPLAYGSGEAVLAAIADVTDKPVTVVVYSHHHEDHIGDISVFEKAAKDAGVKLEIIATDATAKGMREHGSEVTPATKELKFSGDSFTFGDETITVYGLANSAHTYDSALWILENAKIAHIPDVVNPDQMPYLNFGGSDTFEGYEDNLAFIKAKEWTHFSGGHGNIGSKADFTFMQTYVSDLKAATGDALGSVNPGDYFVAKYNNHQASAKAYYDAITAKAMDTLRPKYGEFYGFEASVPDQIVMVRDAISH</sequence>
<protein>
    <recommendedName>
        <fullName evidence="2">Metallo-beta-lactamase domain-containing protein</fullName>
    </recommendedName>
</protein>
<comment type="caution">
    <text evidence="3">The sequence shown here is derived from an EMBL/GenBank/DDBJ whole genome shotgun (WGS) entry which is preliminary data.</text>
</comment>
<evidence type="ECO:0000259" key="2">
    <source>
        <dbReference type="SMART" id="SM00849"/>
    </source>
</evidence>
<proteinExistence type="predicted"/>
<feature type="signal peptide" evidence="1">
    <location>
        <begin position="1"/>
        <end position="23"/>
    </location>
</feature>
<accession>A0A2N7L9V0</accession>
<dbReference type="EMBL" id="MDAL01000022">
    <property type="protein sequence ID" value="PMN91314.1"/>
    <property type="molecule type" value="Genomic_DNA"/>
</dbReference>
<dbReference type="SMART" id="SM00849">
    <property type="entry name" value="Lactamase_B"/>
    <property type="match status" value="1"/>
</dbReference>
<dbReference type="InterPro" id="IPR001279">
    <property type="entry name" value="Metallo-B-lactamas"/>
</dbReference>
<dbReference type="InterPro" id="IPR036866">
    <property type="entry name" value="RibonucZ/Hydroxyglut_hydro"/>
</dbReference>
<dbReference type="PANTHER" id="PTHR42951:SF22">
    <property type="entry name" value="METALLO BETA-LACTAMASE SUPERFAMILY LIPOPROTEIN"/>
    <property type="match status" value="1"/>
</dbReference>
<reference evidence="4" key="1">
    <citation type="submission" date="2016-07" db="EMBL/GenBank/DDBJ databases">
        <title>Nontailed viruses are major unrecognized killers of bacteria in the ocean.</title>
        <authorList>
            <person name="Kauffman K."/>
            <person name="Hussain F."/>
            <person name="Yang J."/>
            <person name="Arevalo P."/>
            <person name="Brown J."/>
            <person name="Cutler M."/>
            <person name="Kelly L."/>
            <person name="Polz M.F."/>
        </authorList>
    </citation>
    <scope>NUCLEOTIDE SEQUENCE [LARGE SCALE GENOMIC DNA]</scope>
    <source>
        <strain evidence="4">10N.261.45.A10</strain>
    </source>
</reference>
<feature type="chain" id="PRO_5014724351" description="Metallo-beta-lactamase domain-containing protein" evidence="1">
    <location>
        <begin position="24"/>
        <end position="354"/>
    </location>
</feature>
<keyword evidence="1" id="KW-0732">Signal</keyword>
<dbReference type="Pfam" id="PF00753">
    <property type="entry name" value="Lactamase_B"/>
    <property type="match status" value="1"/>
</dbReference>
<evidence type="ECO:0000256" key="1">
    <source>
        <dbReference type="SAM" id="SignalP"/>
    </source>
</evidence>